<dbReference type="EMBL" id="KN835727">
    <property type="protein sequence ID" value="KIK34618.1"/>
    <property type="molecule type" value="Genomic_DNA"/>
</dbReference>
<organism evidence="1 2">
    <name type="scientific">Suillus luteus UH-Slu-Lm8-n1</name>
    <dbReference type="NCBI Taxonomy" id="930992"/>
    <lineage>
        <taxon>Eukaryota</taxon>
        <taxon>Fungi</taxon>
        <taxon>Dikarya</taxon>
        <taxon>Basidiomycota</taxon>
        <taxon>Agaricomycotina</taxon>
        <taxon>Agaricomycetes</taxon>
        <taxon>Agaricomycetidae</taxon>
        <taxon>Boletales</taxon>
        <taxon>Suillineae</taxon>
        <taxon>Suillaceae</taxon>
        <taxon>Suillus</taxon>
    </lineage>
</organism>
<evidence type="ECO:0000313" key="2">
    <source>
        <dbReference type="Proteomes" id="UP000054485"/>
    </source>
</evidence>
<proteinExistence type="predicted"/>
<reference evidence="1 2" key="1">
    <citation type="submission" date="2014-04" db="EMBL/GenBank/DDBJ databases">
        <authorList>
            <consortium name="DOE Joint Genome Institute"/>
            <person name="Kuo A."/>
            <person name="Ruytinx J."/>
            <person name="Rineau F."/>
            <person name="Colpaert J."/>
            <person name="Kohler A."/>
            <person name="Nagy L.G."/>
            <person name="Floudas D."/>
            <person name="Copeland A."/>
            <person name="Barry K.W."/>
            <person name="Cichocki N."/>
            <person name="Veneault-Fourrey C."/>
            <person name="LaButti K."/>
            <person name="Lindquist E.A."/>
            <person name="Lipzen A."/>
            <person name="Lundell T."/>
            <person name="Morin E."/>
            <person name="Murat C."/>
            <person name="Sun H."/>
            <person name="Tunlid A."/>
            <person name="Henrissat B."/>
            <person name="Grigoriev I.V."/>
            <person name="Hibbett D.S."/>
            <person name="Martin F."/>
            <person name="Nordberg H.P."/>
            <person name="Cantor M.N."/>
            <person name="Hua S.X."/>
        </authorList>
    </citation>
    <scope>NUCLEOTIDE SEQUENCE [LARGE SCALE GENOMIC DNA]</scope>
    <source>
        <strain evidence="1 2">UH-Slu-Lm8-n1</strain>
    </source>
</reference>
<sequence length="53" mass="5815">MDVNFFLAEFTVLCEGSLAIALTEELEDMSTMVFLPVFHTSGSNTNLGLLDDD</sequence>
<evidence type="ECO:0000313" key="1">
    <source>
        <dbReference type="EMBL" id="KIK34618.1"/>
    </source>
</evidence>
<keyword evidence="2" id="KW-1185">Reference proteome</keyword>
<accession>A0A0D0ARM5</accession>
<dbReference type="AlphaFoldDB" id="A0A0D0ARM5"/>
<name>A0A0D0ARM5_9AGAM</name>
<dbReference type="InParanoid" id="A0A0D0ARM5"/>
<gene>
    <name evidence="1" type="ORF">CY34DRAFT_17591</name>
</gene>
<dbReference type="Proteomes" id="UP000054485">
    <property type="component" value="Unassembled WGS sequence"/>
</dbReference>
<dbReference type="HOGENOM" id="CLU_3070281_0_0_1"/>
<reference evidence="2" key="2">
    <citation type="submission" date="2015-01" db="EMBL/GenBank/DDBJ databases">
        <title>Evolutionary Origins and Diversification of the Mycorrhizal Mutualists.</title>
        <authorList>
            <consortium name="DOE Joint Genome Institute"/>
            <consortium name="Mycorrhizal Genomics Consortium"/>
            <person name="Kohler A."/>
            <person name="Kuo A."/>
            <person name="Nagy L.G."/>
            <person name="Floudas D."/>
            <person name="Copeland A."/>
            <person name="Barry K.W."/>
            <person name="Cichocki N."/>
            <person name="Veneault-Fourrey C."/>
            <person name="LaButti K."/>
            <person name="Lindquist E.A."/>
            <person name="Lipzen A."/>
            <person name="Lundell T."/>
            <person name="Morin E."/>
            <person name="Murat C."/>
            <person name="Riley R."/>
            <person name="Ohm R."/>
            <person name="Sun H."/>
            <person name="Tunlid A."/>
            <person name="Henrissat B."/>
            <person name="Grigoriev I.V."/>
            <person name="Hibbett D.S."/>
            <person name="Martin F."/>
        </authorList>
    </citation>
    <scope>NUCLEOTIDE SEQUENCE [LARGE SCALE GENOMIC DNA]</scope>
    <source>
        <strain evidence="2">UH-Slu-Lm8-n1</strain>
    </source>
</reference>
<protein>
    <submittedName>
        <fullName evidence="1">Uncharacterized protein</fullName>
    </submittedName>
</protein>